<gene>
    <name evidence="1" type="ORF">GCM10023167_24060</name>
</gene>
<dbReference type="RefSeq" id="WP_295690855.1">
    <property type="nucleotide sequence ID" value="NZ_BAABGL010000033.1"/>
</dbReference>
<dbReference type="EMBL" id="BAABGL010000033">
    <property type="protein sequence ID" value="GAA4394532.1"/>
    <property type="molecule type" value="Genomic_DNA"/>
</dbReference>
<dbReference type="Proteomes" id="UP001500642">
    <property type="component" value="Unassembled WGS sequence"/>
</dbReference>
<name>A0ABP8JQI8_9MICO</name>
<accession>A0ABP8JQI8</accession>
<proteinExistence type="predicted"/>
<keyword evidence="2" id="KW-1185">Reference proteome</keyword>
<comment type="caution">
    <text evidence="1">The sequence shown here is derived from an EMBL/GenBank/DDBJ whole genome shotgun (WGS) entry which is preliminary data.</text>
</comment>
<sequence>MPSMRVTIDGEVFAIARRADGTVDHDWLCGPNPGYWFSGSPIVSRPTPDDHLVEIRAFLLEIDPRTGIHRDDKDAAEVDNRHGSGTG</sequence>
<organism evidence="1 2">
    <name type="scientific">Brevibacterium pityocampae</name>
    <dbReference type="NCBI Taxonomy" id="506594"/>
    <lineage>
        <taxon>Bacteria</taxon>
        <taxon>Bacillati</taxon>
        <taxon>Actinomycetota</taxon>
        <taxon>Actinomycetes</taxon>
        <taxon>Micrococcales</taxon>
        <taxon>Brevibacteriaceae</taxon>
        <taxon>Brevibacterium</taxon>
    </lineage>
</organism>
<evidence type="ECO:0000313" key="2">
    <source>
        <dbReference type="Proteomes" id="UP001500642"/>
    </source>
</evidence>
<protein>
    <submittedName>
        <fullName evidence="1">Uncharacterized protein</fullName>
    </submittedName>
</protein>
<reference evidence="2" key="1">
    <citation type="journal article" date="2019" name="Int. J. Syst. Evol. Microbiol.">
        <title>The Global Catalogue of Microorganisms (GCM) 10K type strain sequencing project: providing services to taxonomists for standard genome sequencing and annotation.</title>
        <authorList>
            <consortium name="The Broad Institute Genomics Platform"/>
            <consortium name="The Broad Institute Genome Sequencing Center for Infectious Disease"/>
            <person name="Wu L."/>
            <person name="Ma J."/>
        </authorList>
    </citation>
    <scope>NUCLEOTIDE SEQUENCE [LARGE SCALE GENOMIC DNA]</scope>
    <source>
        <strain evidence="2">JCM 17808</strain>
    </source>
</reference>
<evidence type="ECO:0000313" key="1">
    <source>
        <dbReference type="EMBL" id="GAA4394532.1"/>
    </source>
</evidence>